<accession>A0A915HKQ4</accession>
<keyword evidence="1" id="KW-1185">Reference proteome</keyword>
<evidence type="ECO:0000313" key="2">
    <source>
        <dbReference type="WBParaSite" id="nRc.2.0.1.t02249-RA"/>
    </source>
</evidence>
<dbReference type="WBParaSite" id="nRc.2.0.1.t02249-RA">
    <property type="protein sequence ID" value="nRc.2.0.1.t02249-RA"/>
    <property type="gene ID" value="nRc.2.0.1.g02249"/>
</dbReference>
<dbReference type="AlphaFoldDB" id="A0A915HKQ4"/>
<reference evidence="2" key="1">
    <citation type="submission" date="2022-11" db="UniProtKB">
        <authorList>
            <consortium name="WormBaseParasite"/>
        </authorList>
    </citation>
    <scope>IDENTIFICATION</scope>
</reference>
<name>A0A915HKQ4_ROMCU</name>
<evidence type="ECO:0000313" key="1">
    <source>
        <dbReference type="Proteomes" id="UP000887565"/>
    </source>
</evidence>
<organism evidence="1 2">
    <name type="scientific">Romanomermis culicivorax</name>
    <name type="common">Nematode worm</name>
    <dbReference type="NCBI Taxonomy" id="13658"/>
    <lineage>
        <taxon>Eukaryota</taxon>
        <taxon>Metazoa</taxon>
        <taxon>Ecdysozoa</taxon>
        <taxon>Nematoda</taxon>
        <taxon>Enoplea</taxon>
        <taxon>Dorylaimia</taxon>
        <taxon>Mermithida</taxon>
        <taxon>Mermithoidea</taxon>
        <taxon>Mermithidae</taxon>
        <taxon>Romanomermis</taxon>
    </lineage>
</organism>
<proteinExistence type="predicted"/>
<protein>
    <submittedName>
        <fullName evidence="2">Uncharacterized protein</fullName>
    </submittedName>
</protein>
<sequence length="60" mass="6670">MISLFNHFKIIEIDFLTSSGFIPHPASSGKLSGNLAPYEVLNAMFKCIPERLTTCQHGDM</sequence>
<dbReference type="Proteomes" id="UP000887565">
    <property type="component" value="Unplaced"/>
</dbReference>